<dbReference type="VEuPathDB" id="AmoebaDB:EIN_005280"/>
<proteinExistence type="predicted"/>
<name>A0A0A1UFU5_ENTIV</name>
<organism evidence="1 2">
    <name type="scientific">Entamoeba invadens IP1</name>
    <dbReference type="NCBI Taxonomy" id="370355"/>
    <lineage>
        <taxon>Eukaryota</taxon>
        <taxon>Amoebozoa</taxon>
        <taxon>Evosea</taxon>
        <taxon>Archamoebae</taxon>
        <taxon>Mastigamoebida</taxon>
        <taxon>Entamoebidae</taxon>
        <taxon>Entamoeba</taxon>
    </lineage>
</organism>
<dbReference type="OrthoDB" id="2285856at2759"/>
<protein>
    <submittedName>
        <fullName evidence="1">F59H6.5 family protein</fullName>
    </submittedName>
</protein>
<dbReference type="Proteomes" id="UP000014680">
    <property type="component" value="Unassembled WGS sequence"/>
</dbReference>
<dbReference type="AlphaFoldDB" id="A0A0A1UFU5"/>
<evidence type="ECO:0000313" key="1">
    <source>
        <dbReference type="EMBL" id="ELP93657.1"/>
    </source>
</evidence>
<sequence>SHTIIRLPVYCPGTEPVTFEEDDIIDINTKKMTKLKAWFHLNTIEKEANLFLYTEIPLYYTWTKGEWKKRKKDSLTQLERFCLRLLLLHVKGARSYKEIKCFEDKQYETFEDVCKARGLMDSDNEWEHCLNEASHTIIIGGRIIT</sequence>
<dbReference type="GeneID" id="14892634"/>
<keyword evidence="2" id="KW-1185">Reference proteome</keyword>
<dbReference type="EMBL" id="KB206272">
    <property type="protein sequence ID" value="ELP93657.1"/>
    <property type="molecule type" value="Genomic_DNA"/>
</dbReference>
<dbReference type="KEGG" id="eiv:EIN_005280"/>
<dbReference type="PANTHER" id="PTHR10492:SF57">
    <property type="entry name" value="ATP-DEPENDENT DNA HELICASE"/>
    <property type="match status" value="1"/>
</dbReference>
<dbReference type="PANTHER" id="PTHR10492">
    <property type="match status" value="1"/>
</dbReference>
<gene>
    <name evidence="1" type="ORF">EIN_005280</name>
</gene>
<feature type="non-terminal residue" evidence="1">
    <location>
        <position position="1"/>
    </location>
</feature>
<evidence type="ECO:0000313" key="2">
    <source>
        <dbReference type="Proteomes" id="UP000014680"/>
    </source>
</evidence>
<reference evidence="1 2" key="1">
    <citation type="submission" date="2012-10" db="EMBL/GenBank/DDBJ databases">
        <authorList>
            <person name="Zafar N."/>
            <person name="Inman J."/>
            <person name="Hall N."/>
            <person name="Lorenzi H."/>
            <person name="Caler E."/>
        </authorList>
    </citation>
    <scope>NUCLEOTIDE SEQUENCE [LARGE SCALE GENOMIC DNA]</scope>
    <source>
        <strain evidence="1 2">IP1</strain>
    </source>
</reference>
<dbReference type="RefSeq" id="XP_004260428.1">
    <property type="nucleotide sequence ID" value="XM_004260380.1"/>
</dbReference>
<accession>A0A0A1UFU5</accession>